<dbReference type="Gene3D" id="3.90.226.10">
    <property type="entry name" value="2-enoyl-CoA Hydratase, Chain A, domain 1"/>
    <property type="match status" value="1"/>
</dbReference>
<comment type="similarity">
    <text evidence="1 2">Belongs to the peptidase S14 family.</text>
</comment>
<dbReference type="Pfam" id="PF00574">
    <property type="entry name" value="CLP_protease"/>
    <property type="match status" value="1"/>
</dbReference>
<evidence type="ECO:0000256" key="1">
    <source>
        <dbReference type="ARBA" id="ARBA00007039"/>
    </source>
</evidence>
<dbReference type="Proteomes" id="UP000541444">
    <property type="component" value="Unassembled WGS sequence"/>
</dbReference>
<dbReference type="GO" id="GO:0009368">
    <property type="term" value="C:endopeptidase Clp complex"/>
    <property type="evidence" value="ECO:0007669"/>
    <property type="project" value="TreeGrafter"/>
</dbReference>
<protein>
    <recommendedName>
        <fullName evidence="2">ATP-dependent Clp protease proteolytic subunit</fullName>
    </recommendedName>
</protein>
<dbReference type="SUPFAM" id="SSF52096">
    <property type="entry name" value="ClpP/crotonase"/>
    <property type="match status" value="1"/>
</dbReference>
<dbReference type="PANTHER" id="PTHR10381">
    <property type="entry name" value="ATP-DEPENDENT CLP PROTEASE PROTEOLYTIC SUBUNIT"/>
    <property type="match status" value="1"/>
</dbReference>
<organism evidence="3 4">
    <name type="scientific">Kingdonia uniflora</name>
    <dbReference type="NCBI Taxonomy" id="39325"/>
    <lineage>
        <taxon>Eukaryota</taxon>
        <taxon>Viridiplantae</taxon>
        <taxon>Streptophyta</taxon>
        <taxon>Embryophyta</taxon>
        <taxon>Tracheophyta</taxon>
        <taxon>Spermatophyta</taxon>
        <taxon>Magnoliopsida</taxon>
        <taxon>Ranunculales</taxon>
        <taxon>Circaeasteraceae</taxon>
        <taxon>Kingdonia</taxon>
    </lineage>
</organism>
<name>A0A7J7N0N8_9MAGN</name>
<dbReference type="InterPro" id="IPR029045">
    <property type="entry name" value="ClpP/crotonase-like_dom_sf"/>
</dbReference>
<dbReference type="GO" id="GO:0004176">
    <property type="term" value="F:ATP-dependent peptidase activity"/>
    <property type="evidence" value="ECO:0007669"/>
    <property type="project" value="InterPro"/>
</dbReference>
<dbReference type="OrthoDB" id="2017408at2759"/>
<comment type="caution">
    <text evidence="3">The sequence shown here is derived from an EMBL/GenBank/DDBJ whole genome shotgun (WGS) entry which is preliminary data.</text>
</comment>
<dbReference type="AlphaFoldDB" id="A0A7J7N0N8"/>
<dbReference type="GO" id="GO:0004252">
    <property type="term" value="F:serine-type endopeptidase activity"/>
    <property type="evidence" value="ECO:0007669"/>
    <property type="project" value="InterPro"/>
</dbReference>
<accession>A0A7J7N0N8</accession>
<reference evidence="3 4" key="1">
    <citation type="journal article" date="2020" name="IScience">
        <title>Genome Sequencing of the Endangered Kingdonia uniflora (Circaeasteraceae, Ranunculales) Reveals Potential Mechanisms of Evolutionary Specialization.</title>
        <authorList>
            <person name="Sun Y."/>
            <person name="Deng T."/>
            <person name="Zhang A."/>
            <person name="Moore M.J."/>
            <person name="Landis J.B."/>
            <person name="Lin N."/>
            <person name="Zhang H."/>
            <person name="Zhang X."/>
            <person name="Huang J."/>
            <person name="Zhang X."/>
            <person name="Sun H."/>
            <person name="Wang H."/>
        </authorList>
    </citation>
    <scope>NUCLEOTIDE SEQUENCE [LARGE SCALE GENOMIC DNA]</scope>
    <source>
        <strain evidence="3">TB1705</strain>
        <tissue evidence="3">Leaf</tissue>
    </source>
</reference>
<sequence length="274" mass="30088">MAVATASLSCASKGFVGLKSQSSSQLGYTSANLSVGFHTKLHKSLHFRSYNKPSRARINMMPIGVPRVPIKSPGEGAWQWVDLWNALYRERVIYVGQSIDEEFSNQILATMLYLDSVDQRKMFLYISCPGGDISPSMGLFDTMQSLTSPVGTVCLGYAYDLAGFILAAGVKGSRAAFPLSRVALQSPAGAARGQADDVRNEASELLRIRDYLYKELAQMTGQSVEKIHKDLSSNNIKRFTSAEALEYGLIDRIIRPTRIKPDAPPRKEMGAGLR</sequence>
<gene>
    <name evidence="3" type="ORF">GIB67_035960</name>
</gene>
<dbReference type="EMBL" id="JACGCM010001155">
    <property type="protein sequence ID" value="KAF6160759.1"/>
    <property type="molecule type" value="Genomic_DNA"/>
</dbReference>
<keyword evidence="4" id="KW-1185">Reference proteome</keyword>
<dbReference type="InterPro" id="IPR023562">
    <property type="entry name" value="ClpP/TepA"/>
</dbReference>
<dbReference type="CDD" id="cd07017">
    <property type="entry name" value="S14_ClpP_2"/>
    <property type="match status" value="1"/>
</dbReference>
<dbReference type="GO" id="GO:0009536">
    <property type="term" value="C:plastid"/>
    <property type="evidence" value="ECO:0007669"/>
    <property type="project" value="UniProtKB-ARBA"/>
</dbReference>
<evidence type="ECO:0000313" key="4">
    <source>
        <dbReference type="Proteomes" id="UP000541444"/>
    </source>
</evidence>
<dbReference type="PRINTS" id="PR00127">
    <property type="entry name" value="CLPPROTEASEP"/>
</dbReference>
<dbReference type="InterPro" id="IPR001907">
    <property type="entry name" value="ClpP"/>
</dbReference>
<evidence type="ECO:0000256" key="2">
    <source>
        <dbReference type="RuleBase" id="RU003567"/>
    </source>
</evidence>
<proteinExistence type="inferred from homology"/>
<dbReference type="PANTHER" id="PTHR10381:SF46">
    <property type="entry name" value="ATP-DEPENDENT CLP PROTEASE PROTEOLYTIC SUBUNIT-RELATED PROTEIN 2, CHLOROPLASTIC"/>
    <property type="match status" value="1"/>
</dbReference>
<dbReference type="GO" id="GO:0006515">
    <property type="term" value="P:protein quality control for misfolded or incompletely synthesized proteins"/>
    <property type="evidence" value="ECO:0007669"/>
    <property type="project" value="TreeGrafter"/>
</dbReference>
<evidence type="ECO:0000313" key="3">
    <source>
        <dbReference type="EMBL" id="KAF6160759.1"/>
    </source>
</evidence>
<dbReference type="GO" id="GO:0051117">
    <property type="term" value="F:ATPase binding"/>
    <property type="evidence" value="ECO:0007669"/>
    <property type="project" value="TreeGrafter"/>
</dbReference>